<dbReference type="GO" id="GO:0019171">
    <property type="term" value="F:(3R)-hydroxyacyl-[acyl-carrier-protein] dehydratase activity"/>
    <property type="evidence" value="ECO:0007669"/>
    <property type="project" value="TreeGrafter"/>
</dbReference>
<name>A0A383AHK3_9ZZZZ</name>
<dbReference type="PANTHER" id="PTHR43437:SF3">
    <property type="entry name" value="HYDROXYACYL-THIOESTER DEHYDRATASE TYPE 2, MITOCHONDRIAL"/>
    <property type="match status" value="1"/>
</dbReference>
<dbReference type="AlphaFoldDB" id="A0A383AHK3"/>
<proteinExistence type="predicted"/>
<dbReference type="SUPFAM" id="SSF54637">
    <property type="entry name" value="Thioesterase/thiol ester dehydrase-isomerase"/>
    <property type="match status" value="1"/>
</dbReference>
<dbReference type="CDD" id="cd03449">
    <property type="entry name" value="R_hydratase"/>
    <property type="match status" value="1"/>
</dbReference>
<evidence type="ECO:0000313" key="2">
    <source>
        <dbReference type="EMBL" id="SVE07039.1"/>
    </source>
</evidence>
<sequence>MINLETHTFDEIPVGYAKNFSVKITEEMLNNFANISGDFNPLHMDEQHAKTTQFKRRVCHGMLLASFFSRLLGMYIPGKFSLYFSQSLNFRAPCFIGDEITITGTVTEKHNSTKMLTL</sequence>
<accession>A0A383AHK3</accession>
<dbReference type="InterPro" id="IPR050965">
    <property type="entry name" value="UPF0336/Enoyl-CoA_hydratase"/>
</dbReference>
<dbReference type="GO" id="GO:0006633">
    <property type="term" value="P:fatty acid biosynthetic process"/>
    <property type="evidence" value="ECO:0007669"/>
    <property type="project" value="TreeGrafter"/>
</dbReference>
<dbReference type="Gene3D" id="3.10.129.10">
    <property type="entry name" value="Hotdog Thioesterase"/>
    <property type="match status" value="1"/>
</dbReference>
<organism evidence="2">
    <name type="scientific">marine metagenome</name>
    <dbReference type="NCBI Taxonomy" id="408172"/>
    <lineage>
        <taxon>unclassified sequences</taxon>
        <taxon>metagenomes</taxon>
        <taxon>ecological metagenomes</taxon>
    </lineage>
</organism>
<dbReference type="PANTHER" id="PTHR43437">
    <property type="entry name" value="HYDROXYACYL-THIOESTER DEHYDRATASE TYPE 2, MITOCHONDRIAL-RELATED"/>
    <property type="match status" value="1"/>
</dbReference>
<dbReference type="EMBL" id="UINC01192083">
    <property type="protein sequence ID" value="SVE07039.1"/>
    <property type="molecule type" value="Genomic_DNA"/>
</dbReference>
<dbReference type="InterPro" id="IPR029069">
    <property type="entry name" value="HotDog_dom_sf"/>
</dbReference>
<feature type="non-terminal residue" evidence="2">
    <location>
        <position position="118"/>
    </location>
</feature>
<evidence type="ECO:0000259" key="1">
    <source>
        <dbReference type="Pfam" id="PF01575"/>
    </source>
</evidence>
<reference evidence="2" key="1">
    <citation type="submission" date="2018-05" db="EMBL/GenBank/DDBJ databases">
        <authorList>
            <person name="Lanie J.A."/>
            <person name="Ng W.-L."/>
            <person name="Kazmierczak K.M."/>
            <person name="Andrzejewski T.M."/>
            <person name="Davidsen T.M."/>
            <person name="Wayne K.J."/>
            <person name="Tettelin H."/>
            <person name="Glass J.I."/>
            <person name="Rusch D."/>
            <person name="Podicherti R."/>
            <person name="Tsui H.-C.T."/>
            <person name="Winkler M.E."/>
        </authorList>
    </citation>
    <scope>NUCLEOTIDE SEQUENCE</scope>
</reference>
<feature type="domain" description="MaoC-like" evidence="1">
    <location>
        <begin position="21"/>
        <end position="114"/>
    </location>
</feature>
<gene>
    <name evidence="2" type="ORF">METZ01_LOCUS459893</name>
</gene>
<feature type="non-terminal residue" evidence="2">
    <location>
        <position position="1"/>
    </location>
</feature>
<dbReference type="Pfam" id="PF01575">
    <property type="entry name" value="MaoC_dehydratas"/>
    <property type="match status" value="1"/>
</dbReference>
<protein>
    <recommendedName>
        <fullName evidence="1">MaoC-like domain-containing protein</fullName>
    </recommendedName>
</protein>
<dbReference type="InterPro" id="IPR002539">
    <property type="entry name" value="MaoC-like_dom"/>
</dbReference>